<evidence type="ECO:0000256" key="6">
    <source>
        <dbReference type="ARBA" id="ARBA00022833"/>
    </source>
</evidence>
<comment type="similarity">
    <text evidence="8">Belongs to the QueC family.</text>
</comment>
<dbReference type="InterPro" id="IPR014729">
    <property type="entry name" value="Rossmann-like_a/b/a_fold"/>
</dbReference>
<keyword evidence="12" id="KW-1185">Reference proteome</keyword>
<keyword evidence="6" id="KW-0862">Zinc</keyword>
<dbReference type="PANTHER" id="PTHR42914:SF1">
    <property type="entry name" value="7-CYANO-7-DEAZAGUANINE SYNTHASE"/>
    <property type="match status" value="1"/>
</dbReference>
<keyword evidence="4" id="KW-0547">Nucleotide-binding</keyword>
<name>A0ABV9T0R7_9BACT</name>
<dbReference type="EC" id="6.3.4.20" evidence="9"/>
<evidence type="ECO:0000256" key="4">
    <source>
        <dbReference type="ARBA" id="ARBA00022741"/>
    </source>
</evidence>
<keyword evidence="7" id="KW-0067">ATP-binding</keyword>
<keyword evidence="3" id="KW-0479">Metal-binding</keyword>
<dbReference type="Pfam" id="PF06508">
    <property type="entry name" value="QueC"/>
    <property type="match status" value="1"/>
</dbReference>
<dbReference type="PANTHER" id="PTHR42914">
    <property type="entry name" value="7-CYANO-7-DEAZAGUANINE SYNTHASE"/>
    <property type="match status" value="1"/>
</dbReference>
<evidence type="ECO:0000256" key="7">
    <source>
        <dbReference type="ARBA" id="ARBA00022840"/>
    </source>
</evidence>
<dbReference type="InterPro" id="IPR018317">
    <property type="entry name" value="QueC"/>
</dbReference>
<gene>
    <name evidence="11" type="ORF">ACFPFU_10510</name>
</gene>
<comment type="pathway">
    <text evidence="1">Purine metabolism; 7-cyano-7-deazaguanine biosynthesis.</text>
</comment>
<evidence type="ECO:0000256" key="5">
    <source>
        <dbReference type="ARBA" id="ARBA00022785"/>
    </source>
</evidence>
<keyword evidence="5" id="KW-0671">Queuosine biosynthesis</keyword>
<evidence type="ECO:0000313" key="11">
    <source>
        <dbReference type="EMBL" id="MFC4872121.1"/>
    </source>
</evidence>
<dbReference type="Gene3D" id="3.40.50.620">
    <property type="entry name" value="HUPs"/>
    <property type="match status" value="1"/>
</dbReference>
<dbReference type="GO" id="GO:0016874">
    <property type="term" value="F:ligase activity"/>
    <property type="evidence" value="ECO:0007669"/>
    <property type="project" value="UniProtKB-KW"/>
</dbReference>
<proteinExistence type="inferred from homology"/>
<comment type="catalytic activity">
    <reaction evidence="10">
        <text>7-carboxy-7-carbaguanine + NH4(+) + 2 ATP = 7-cyano-7-carbaguanine + 2 AMP + 2 diphosphate + 2 H(+)</text>
        <dbReference type="Rhea" id="RHEA:27982"/>
        <dbReference type="ChEBI" id="CHEBI:15378"/>
        <dbReference type="ChEBI" id="CHEBI:28938"/>
        <dbReference type="ChEBI" id="CHEBI:30616"/>
        <dbReference type="ChEBI" id="CHEBI:33019"/>
        <dbReference type="ChEBI" id="CHEBI:45075"/>
        <dbReference type="ChEBI" id="CHEBI:61036"/>
        <dbReference type="ChEBI" id="CHEBI:456215"/>
        <dbReference type="EC" id="6.3.4.20"/>
    </reaction>
</comment>
<comment type="caution">
    <text evidence="11">The sequence shown here is derived from an EMBL/GenBank/DDBJ whole genome shotgun (WGS) entry which is preliminary data.</text>
</comment>
<sequence length="199" mass="21986">MKHIKTGILLSGGMDSIALAYWKRPTFAFTINYGQKPALAEIQAAREVSKFLGIEHHVIEVDCSSLGSGDMSGNEPLSVAPVTEWWPYRNQLLVTLASMKAVAFGVMELYVGSVKTDSSHRDGTIEFYDYLSQLIRFQEGNISISSPAIDMSTMELIQKSGIPNSLLLWAHSCHTSNTPCMNCNGCKKYLFTLQELGID</sequence>
<keyword evidence="2 11" id="KW-0436">Ligase</keyword>
<organism evidence="11 12">
    <name type="scientific">Negadavirga shengliensis</name>
    <dbReference type="NCBI Taxonomy" id="1389218"/>
    <lineage>
        <taxon>Bacteria</taxon>
        <taxon>Pseudomonadati</taxon>
        <taxon>Bacteroidota</taxon>
        <taxon>Cytophagia</taxon>
        <taxon>Cytophagales</taxon>
        <taxon>Cyclobacteriaceae</taxon>
        <taxon>Negadavirga</taxon>
    </lineage>
</organism>
<dbReference type="SUPFAM" id="SSF52402">
    <property type="entry name" value="Adenine nucleotide alpha hydrolases-like"/>
    <property type="match status" value="1"/>
</dbReference>
<evidence type="ECO:0000256" key="9">
    <source>
        <dbReference type="ARBA" id="ARBA00039149"/>
    </source>
</evidence>
<dbReference type="Proteomes" id="UP001595818">
    <property type="component" value="Unassembled WGS sequence"/>
</dbReference>
<dbReference type="EMBL" id="JBHSJJ010000005">
    <property type="protein sequence ID" value="MFC4872121.1"/>
    <property type="molecule type" value="Genomic_DNA"/>
</dbReference>
<evidence type="ECO:0000256" key="8">
    <source>
        <dbReference type="ARBA" id="ARBA00037993"/>
    </source>
</evidence>
<accession>A0ABV9T0R7</accession>
<protein>
    <recommendedName>
        <fullName evidence="9">7-cyano-7-deazaguanine synthase</fullName>
        <ecNumber evidence="9">6.3.4.20</ecNumber>
    </recommendedName>
</protein>
<reference evidence="12" key="1">
    <citation type="journal article" date="2019" name="Int. J. Syst. Evol. Microbiol.">
        <title>The Global Catalogue of Microorganisms (GCM) 10K type strain sequencing project: providing services to taxonomists for standard genome sequencing and annotation.</title>
        <authorList>
            <consortium name="The Broad Institute Genomics Platform"/>
            <consortium name="The Broad Institute Genome Sequencing Center for Infectious Disease"/>
            <person name="Wu L."/>
            <person name="Ma J."/>
        </authorList>
    </citation>
    <scope>NUCLEOTIDE SEQUENCE [LARGE SCALE GENOMIC DNA]</scope>
    <source>
        <strain evidence="12">CGMCC 4.7466</strain>
    </source>
</reference>
<evidence type="ECO:0000256" key="2">
    <source>
        <dbReference type="ARBA" id="ARBA00022598"/>
    </source>
</evidence>
<evidence type="ECO:0000313" key="12">
    <source>
        <dbReference type="Proteomes" id="UP001595818"/>
    </source>
</evidence>
<evidence type="ECO:0000256" key="3">
    <source>
        <dbReference type="ARBA" id="ARBA00022723"/>
    </source>
</evidence>
<dbReference type="RefSeq" id="WP_377064238.1">
    <property type="nucleotide sequence ID" value="NZ_JBHSJJ010000005.1"/>
</dbReference>
<evidence type="ECO:0000256" key="1">
    <source>
        <dbReference type="ARBA" id="ARBA00005061"/>
    </source>
</evidence>
<evidence type="ECO:0000256" key="10">
    <source>
        <dbReference type="ARBA" id="ARBA00047890"/>
    </source>
</evidence>